<dbReference type="InterPro" id="IPR003598">
    <property type="entry name" value="Ig_sub2"/>
</dbReference>
<dbReference type="InterPro" id="IPR003599">
    <property type="entry name" value="Ig_sub"/>
</dbReference>
<dbReference type="FunFam" id="2.60.40.10:FF:000107">
    <property type="entry name" value="Myosin, light chain kinase a"/>
    <property type="match status" value="2"/>
</dbReference>
<name>A0A3M7REK7_BRAPC</name>
<dbReference type="GO" id="GO:0004672">
    <property type="term" value="F:protein kinase activity"/>
    <property type="evidence" value="ECO:0007669"/>
    <property type="project" value="TreeGrafter"/>
</dbReference>
<evidence type="ECO:0000313" key="4">
    <source>
        <dbReference type="Proteomes" id="UP000276133"/>
    </source>
</evidence>
<keyword evidence="4" id="KW-1185">Reference proteome</keyword>
<comment type="caution">
    <text evidence="3">The sequence shown here is derived from an EMBL/GenBank/DDBJ whole genome shotgun (WGS) entry which is preliminary data.</text>
</comment>
<dbReference type="InterPro" id="IPR007110">
    <property type="entry name" value="Ig-like_dom"/>
</dbReference>
<evidence type="ECO:0000259" key="2">
    <source>
        <dbReference type="PROSITE" id="PS50835"/>
    </source>
</evidence>
<keyword evidence="1" id="KW-0393">Immunoglobulin domain</keyword>
<dbReference type="Gene3D" id="2.60.40.10">
    <property type="entry name" value="Immunoglobulins"/>
    <property type="match status" value="2"/>
</dbReference>
<dbReference type="InterPro" id="IPR036179">
    <property type="entry name" value="Ig-like_dom_sf"/>
</dbReference>
<proteinExistence type="predicted"/>
<dbReference type="OrthoDB" id="6099099at2759"/>
<dbReference type="InterPro" id="IPR013098">
    <property type="entry name" value="Ig_I-set"/>
</dbReference>
<dbReference type="SMART" id="SM00409">
    <property type="entry name" value="IG"/>
    <property type="match status" value="2"/>
</dbReference>
<evidence type="ECO:0000313" key="3">
    <source>
        <dbReference type="EMBL" id="RNA22003.1"/>
    </source>
</evidence>
<organism evidence="3 4">
    <name type="scientific">Brachionus plicatilis</name>
    <name type="common">Marine rotifer</name>
    <name type="synonym">Brachionus muelleri</name>
    <dbReference type="NCBI Taxonomy" id="10195"/>
    <lineage>
        <taxon>Eukaryota</taxon>
        <taxon>Metazoa</taxon>
        <taxon>Spiralia</taxon>
        <taxon>Gnathifera</taxon>
        <taxon>Rotifera</taxon>
        <taxon>Eurotatoria</taxon>
        <taxon>Monogononta</taxon>
        <taxon>Pseudotrocha</taxon>
        <taxon>Ploima</taxon>
        <taxon>Brachionidae</taxon>
        <taxon>Brachionus</taxon>
    </lineage>
</organism>
<accession>A0A3M7REK7</accession>
<dbReference type="SMART" id="SM00408">
    <property type="entry name" value="IGc2"/>
    <property type="match status" value="2"/>
</dbReference>
<sequence>MDANRPNLSVRSLASLGDSFDQSIIQASQPAELIHVENSEENSTEHGLDTKTTRTVRQLVGQCARIGAREAVGRQVRETKETLGDGLKAFSDYKTESIVGEDGTRLTRTCQTSNVRYSRGRSHDPYFSSDKNHTLSTLTSYSPYSLPPSRSFHSYSDSHNQLVSLDTRRSSSHRYSDQGMFMNRQTPTIKEIVPPTFSYEIEDFKLKEGQTAYFKGTVNGSYPFETIWYLEKERIKPNSRIQITMKQDCSETFLTGLIDYIISLKILNCTPDDLGKYTCYVKNEAGDASCSAYLILEENFEINDSRSSESFESYATVPRCTQTFSINTESVESNQSAKSETQHLSSLISSNEIDHDLRPRFTSRLSNQSVHLDERVVFSCQFYSQTQILRINWYHNGSQVDSQSKYTIKNEENKTSLFIFRAGYEDNGHYELRVENRYGYSITSAKLLVEKKMEKNEKRASVTKIIQVQDRRNSEKRGYEKEIKEARYSVTKILPVKRKMSVDSGLFQKERDINNFKRSTSVEMKHENKMVKGSTRRCSVTKIFQINQNQKEKRTEKANINFEIENAKKEILKRKMSIDIISPKLQKIDILRQRSSTEGKKNDKTKNFKEDERKTNFDVRLETRNNRNLDFTIQQNASQKTLETRDIETKKIDYVTNDEIERVLDTKNNSYITFEDESREYDCNRNLDFSIQQNASQKTLEYRDIETKKIDYVTNDEIERVLDTKNNSYITFEDESREYDCNRNLDFSIQQNASQKTLETRNIETKKIDYVTNDEKEGKKTTKNDSYITFEDESRENDRNKNLNFFDLQIISNTTIDKEKQKKHVHFDNYIEIQSPHDIKKGSGQGIQDDKIY</sequence>
<gene>
    <name evidence="3" type="ORF">BpHYR1_020073</name>
</gene>
<reference evidence="3 4" key="1">
    <citation type="journal article" date="2018" name="Sci. Rep.">
        <title>Genomic signatures of local adaptation to the degree of environmental predictability in rotifers.</title>
        <authorList>
            <person name="Franch-Gras L."/>
            <person name="Hahn C."/>
            <person name="Garcia-Roger E.M."/>
            <person name="Carmona M.J."/>
            <person name="Serra M."/>
            <person name="Gomez A."/>
        </authorList>
    </citation>
    <scope>NUCLEOTIDE SEQUENCE [LARGE SCALE GENOMIC DNA]</scope>
    <source>
        <strain evidence="3">HYR1</strain>
    </source>
</reference>
<evidence type="ECO:0000256" key="1">
    <source>
        <dbReference type="ARBA" id="ARBA00023319"/>
    </source>
</evidence>
<dbReference type="PANTHER" id="PTHR47633">
    <property type="entry name" value="IMMUNOGLOBULIN"/>
    <property type="match status" value="1"/>
</dbReference>
<dbReference type="InterPro" id="IPR013783">
    <property type="entry name" value="Ig-like_fold"/>
</dbReference>
<dbReference type="STRING" id="10195.A0A3M7REK7"/>
<feature type="domain" description="Ig-like" evidence="2">
    <location>
        <begin position="359"/>
        <end position="443"/>
    </location>
</feature>
<dbReference type="SUPFAM" id="SSF48726">
    <property type="entry name" value="Immunoglobulin"/>
    <property type="match status" value="2"/>
</dbReference>
<dbReference type="Proteomes" id="UP000276133">
    <property type="component" value="Unassembled WGS sequence"/>
</dbReference>
<dbReference type="EMBL" id="REGN01003552">
    <property type="protein sequence ID" value="RNA22003.1"/>
    <property type="molecule type" value="Genomic_DNA"/>
</dbReference>
<dbReference type="PROSITE" id="PS50835">
    <property type="entry name" value="IG_LIKE"/>
    <property type="match status" value="2"/>
</dbReference>
<feature type="domain" description="Ig-like" evidence="2">
    <location>
        <begin position="195"/>
        <end position="295"/>
    </location>
</feature>
<dbReference type="Pfam" id="PF07679">
    <property type="entry name" value="I-set"/>
    <property type="match status" value="2"/>
</dbReference>
<protein>
    <submittedName>
        <fullName evidence="3">Titin isoform X7</fullName>
    </submittedName>
</protein>
<dbReference type="AlphaFoldDB" id="A0A3M7REK7"/>
<dbReference type="PANTHER" id="PTHR47633:SF4">
    <property type="entry name" value="MYOPALLADIN ISOFORM X1"/>
    <property type="match status" value="1"/>
</dbReference>